<evidence type="ECO:0000313" key="6">
    <source>
        <dbReference type="EMBL" id="KYF86320.1"/>
    </source>
</evidence>
<evidence type="ECO:0000256" key="2">
    <source>
        <dbReference type="ARBA" id="ARBA00022448"/>
    </source>
</evidence>
<dbReference type="NCBIfam" id="TIGR02181">
    <property type="entry name" value="GRX_bact"/>
    <property type="match status" value="1"/>
</dbReference>
<protein>
    <recommendedName>
        <fullName evidence="4">Glutaredoxin</fullName>
    </recommendedName>
</protein>
<evidence type="ECO:0000256" key="1">
    <source>
        <dbReference type="ARBA" id="ARBA00007787"/>
    </source>
</evidence>
<dbReference type="PANTHER" id="PTHR45694">
    <property type="entry name" value="GLUTAREDOXIN 2"/>
    <property type="match status" value="1"/>
</dbReference>
<dbReference type="Gene3D" id="3.40.30.10">
    <property type="entry name" value="Glutaredoxin"/>
    <property type="match status" value="1"/>
</dbReference>
<reference evidence="6 7" key="1">
    <citation type="submission" date="2014-02" db="EMBL/GenBank/DDBJ databases">
        <title>The small core and large imbalanced accessory genome model reveals a collaborative survival strategy of Sorangium cellulosum strains in nature.</title>
        <authorList>
            <person name="Han K."/>
            <person name="Peng R."/>
            <person name="Blom J."/>
            <person name="Li Y.-Z."/>
        </authorList>
    </citation>
    <scope>NUCLEOTIDE SEQUENCE [LARGE SCALE GENOMIC DNA]</scope>
    <source>
        <strain evidence="6 7">So0011-07</strain>
    </source>
</reference>
<dbReference type="EMBL" id="JEMB01001563">
    <property type="protein sequence ID" value="KYF86320.1"/>
    <property type="molecule type" value="Genomic_DNA"/>
</dbReference>
<evidence type="ECO:0000256" key="3">
    <source>
        <dbReference type="ARBA" id="ARBA00022982"/>
    </source>
</evidence>
<dbReference type="GO" id="GO:0045454">
    <property type="term" value="P:cell redox homeostasis"/>
    <property type="evidence" value="ECO:0007669"/>
    <property type="project" value="InterPro"/>
</dbReference>
<accession>A0A150S1L8</accession>
<keyword evidence="2 4" id="KW-0813">Transport</keyword>
<dbReference type="AlphaFoldDB" id="A0A150S1L8"/>
<dbReference type="Pfam" id="PF00462">
    <property type="entry name" value="Glutaredoxin"/>
    <property type="match status" value="1"/>
</dbReference>
<gene>
    <name evidence="6" type="ORF">BE17_19640</name>
</gene>
<proteinExistence type="inferred from homology"/>
<dbReference type="InterPro" id="IPR011900">
    <property type="entry name" value="GRX_bact"/>
</dbReference>
<dbReference type="InterPro" id="IPR036249">
    <property type="entry name" value="Thioredoxin-like_sf"/>
</dbReference>
<dbReference type="InterPro" id="IPR014025">
    <property type="entry name" value="Glutaredoxin_subgr"/>
</dbReference>
<dbReference type="Proteomes" id="UP000075635">
    <property type="component" value="Unassembled WGS sequence"/>
</dbReference>
<keyword evidence="3 4" id="KW-0249">Electron transport</keyword>
<dbReference type="GO" id="GO:0034599">
    <property type="term" value="P:cellular response to oxidative stress"/>
    <property type="evidence" value="ECO:0007669"/>
    <property type="project" value="TreeGrafter"/>
</dbReference>
<dbReference type="SUPFAM" id="SSF52833">
    <property type="entry name" value="Thioredoxin-like"/>
    <property type="match status" value="1"/>
</dbReference>
<dbReference type="PRINTS" id="PR00160">
    <property type="entry name" value="GLUTAREDOXIN"/>
</dbReference>
<organism evidence="6 7">
    <name type="scientific">Sorangium cellulosum</name>
    <name type="common">Polyangium cellulosum</name>
    <dbReference type="NCBI Taxonomy" id="56"/>
    <lineage>
        <taxon>Bacteria</taxon>
        <taxon>Pseudomonadati</taxon>
        <taxon>Myxococcota</taxon>
        <taxon>Polyangia</taxon>
        <taxon>Polyangiales</taxon>
        <taxon>Polyangiaceae</taxon>
        <taxon>Sorangium</taxon>
    </lineage>
</organism>
<evidence type="ECO:0000313" key="7">
    <source>
        <dbReference type="Proteomes" id="UP000075635"/>
    </source>
</evidence>
<evidence type="ECO:0000259" key="5">
    <source>
        <dbReference type="Pfam" id="PF00462"/>
    </source>
</evidence>
<dbReference type="GO" id="GO:0015038">
    <property type="term" value="F:glutathione disulfide oxidoreductase activity"/>
    <property type="evidence" value="ECO:0007669"/>
    <property type="project" value="UniProtKB-UniRule"/>
</dbReference>
<dbReference type="GO" id="GO:0005737">
    <property type="term" value="C:cytoplasm"/>
    <property type="evidence" value="ECO:0007669"/>
    <property type="project" value="TreeGrafter"/>
</dbReference>
<dbReference type="PANTHER" id="PTHR45694:SF18">
    <property type="entry name" value="GLUTAREDOXIN-1-RELATED"/>
    <property type="match status" value="1"/>
</dbReference>
<comment type="caution">
    <text evidence="6">The sequence shown here is derived from an EMBL/GenBank/DDBJ whole genome shotgun (WGS) entry which is preliminary data.</text>
</comment>
<feature type="domain" description="Glutaredoxin" evidence="5">
    <location>
        <begin position="6"/>
        <end position="65"/>
    </location>
</feature>
<dbReference type="CDD" id="cd03418">
    <property type="entry name" value="GRX_GRXb_1_3_like"/>
    <property type="match status" value="1"/>
</dbReference>
<dbReference type="InterPro" id="IPR002109">
    <property type="entry name" value="Glutaredoxin"/>
</dbReference>
<dbReference type="PROSITE" id="PS51354">
    <property type="entry name" value="GLUTAREDOXIN_2"/>
    <property type="match status" value="1"/>
</dbReference>
<keyword evidence="4" id="KW-0676">Redox-active center</keyword>
<evidence type="ECO:0000256" key="4">
    <source>
        <dbReference type="RuleBase" id="RU364065"/>
    </source>
</evidence>
<sequence>MQAAEVTIYVTEYCGYCAMAKRLLTEKQVRFTQINVEGRDDLRTWLVKASGQRTVPQIFINGDSVGGFSELSALEKKGGLDPRLAEAPRADAPAMPR</sequence>
<comment type="function">
    <text evidence="4">Has a glutathione-disulfide oxidoreductase activity in the presence of NADPH and glutathione reductase. Reduces low molecular weight disulfides and proteins.</text>
</comment>
<keyword evidence="4" id="KW-0963">Cytoplasm</keyword>
<name>A0A150S1L8_SORCE</name>
<comment type="similarity">
    <text evidence="1 4">Belongs to the glutaredoxin family.</text>
</comment>